<evidence type="ECO:0000313" key="6">
    <source>
        <dbReference type="Proteomes" id="UP000225740"/>
    </source>
</evidence>
<dbReference type="AlphaFoldDB" id="A0A2G1WBZ3"/>
<name>A0A2G1WBZ3_9BACT</name>
<dbReference type="InterPro" id="IPR008991">
    <property type="entry name" value="Translation_prot_SH3-like_sf"/>
</dbReference>
<dbReference type="RefSeq" id="WP_099259452.1">
    <property type="nucleotide sequence ID" value="NZ_JBDUYK010000089.1"/>
</dbReference>
<accession>A0A2G1WBZ3</accession>
<dbReference type="InterPro" id="IPR006645">
    <property type="entry name" value="NGN-like_dom"/>
</dbReference>
<comment type="caution">
    <text evidence="5">The sequence shown here is derived from an EMBL/GenBank/DDBJ whole genome shotgun (WGS) entry which is preliminary data.</text>
</comment>
<dbReference type="CDD" id="cd09895">
    <property type="entry name" value="NGN_SP_UpxY"/>
    <property type="match status" value="1"/>
</dbReference>
<dbReference type="GeneID" id="90607430"/>
<evidence type="ECO:0000259" key="4">
    <source>
        <dbReference type="SMART" id="SM00739"/>
    </source>
</evidence>
<keyword evidence="3" id="KW-0804">Transcription</keyword>
<dbReference type="GO" id="GO:0006354">
    <property type="term" value="P:DNA-templated transcription elongation"/>
    <property type="evidence" value="ECO:0007669"/>
    <property type="project" value="InterPro"/>
</dbReference>
<dbReference type="InterPro" id="IPR036735">
    <property type="entry name" value="NGN_dom_sf"/>
</dbReference>
<dbReference type="Gene3D" id="3.30.70.940">
    <property type="entry name" value="NusG, N-terminal domain"/>
    <property type="match status" value="1"/>
</dbReference>
<evidence type="ECO:0000256" key="2">
    <source>
        <dbReference type="ARBA" id="ARBA00023015"/>
    </source>
</evidence>
<evidence type="ECO:0000256" key="1">
    <source>
        <dbReference type="ARBA" id="ARBA00022814"/>
    </source>
</evidence>
<keyword evidence="1" id="KW-0889">Transcription antitermination</keyword>
<keyword evidence="2" id="KW-0805">Transcription regulation</keyword>
<dbReference type="PANTHER" id="PTHR30265">
    <property type="entry name" value="RHO-INTERACTING TRANSCRIPTION TERMINATION FACTOR NUSG"/>
    <property type="match status" value="1"/>
</dbReference>
<dbReference type="GO" id="GO:0031564">
    <property type="term" value="P:transcription antitermination"/>
    <property type="evidence" value="ECO:0007669"/>
    <property type="project" value="UniProtKB-KW"/>
</dbReference>
<dbReference type="Pfam" id="PF02357">
    <property type="entry name" value="NusG"/>
    <property type="match status" value="1"/>
</dbReference>
<gene>
    <name evidence="5" type="ORF">CEE69_04050</name>
</gene>
<dbReference type="GO" id="GO:0005829">
    <property type="term" value="C:cytosol"/>
    <property type="evidence" value="ECO:0007669"/>
    <property type="project" value="TreeGrafter"/>
</dbReference>
<dbReference type="InterPro" id="IPR043425">
    <property type="entry name" value="NusG-like"/>
</dbReference>
<dbReference type="PANTHER" id="PTHR30265:SF2">
    <property type="entry name" value="TRANSCRIPTION TERMINATION_ANTITERMINATION PROTEIN NUSG"/>
    <property type="match status" value="1"/>
</dbReference>
<dbReference type="SUPFAM" id="SSF82679">
    <property type="entry name" value="N-utilization substance G protein NusG, N-terminal domain"/>
    <property type="match status" value="1"/>
</dbReference>
<protein>
    <submittedName>
        <fullName evidence="5">Antitermination protein NusG</fullName>
    </submittedName>
</protein>
<dbReference type="InterPro" id="IPR005824">
    <property type="entry name" value="KOW"/>
</dbReference>
<evidence type="ECO:0000256" key="3">
    <source>
        <dbReference type="ARBA" id="ARBA00023163"/>
    </source>
</evidence>
<proteinExistence type="predicted"/>
<dbReference type="Proteomes" id="UP000225740">
    <property type="component" value="Unassembled WGS sequence"/>
</dbReference>
<feature type="domain" description="KOW" evidence="4">
    <location>
        <begin position="130"/>
        <end position="157"/>
    </location>
</feature>
<evidence type="ECO:0000313" key="5">
    <source>
        <dbReference type="EMBL" id="PHQ36555.1"/>
    </source>
</evidence>
<dbReference type="SMART" id="SM00739">
    <property type="entry name" value="KOW"/>
    <property type="match status" value="1"/>
</dbReference>
<keyword evidence="6" id="KW-1185">Reference proteome</keyword>
<reference evidence="5 6" key="1">
    <citation type="submission" date="2017-06" db="EMBL/GenBank/DDBJ databases">
        <title>Description of Rhodopirellula bahusiensis sp. nov.</title>
        <authorList>
            <person name="Kizina J."/>
            <person name="Harder J."/>
        </authorList>
    </citation>
    <scope>NUCLEOTIDE SEQUENCE [LARGE SCALE GENOMIC DNA]</scope>
    <source>
        <strain evidence="5 6">SWK21</strain>
    </source>
</reference>
<sequence length="184" mass="21271">MPILPFEPDCYPDDLIDQEESLDSPWWLLYTKSRQEKAVIRKLREAGVPHYAPMIKQRFRSPAGRMRESFVPLFSTYVFLRGDDQARYEAICTGSVLKASEIMQVPDLIEDLQQIRSLIVMGVPLTIESKLQPGENVRVKNGTFANYEGTVIRRENETRLLVFVRFMEQGVSVKLEDCQLEKID</sequence>
<dbReference type="EMBL" id="NIZW01000002">
    <property type="protein sequence ID" value="PHQ36555.1"/>
    <property type="molecule type" value="Genomic_DNA"/>
</dbReference>
<organism evidence="5 6">
    <name type="scientific">Rhodopirellula bahusiensis</name>
    <dbReference type="NCBI Taxonomy" id="2014065"/>
    <lineage>
        <taxon>Bacteria</taxon>
        <taxon>Pseudomonadati</taxon>
        <taxon>Planctomycetota</taxon>
        <taxon>Planctomycetia</taxon>
        <taxon>Pirellulales</taxon>
        <taxon>Pirellulaceae</taxon>
        <taxon>Rhodopirellula</taxon>
    </lineage>
</organism>
<dbReference type="SUPFAM" id="SSF50104">
    <property type="entry name" value="Translation proteins SH3-like domain"/>
    <property type="match status" value="1"/>
</dbReference>
<dbReference type="OrthoDB" id="275381at2"/>